<keyword evidence="3" id="KW-1185">Reference proteome</keyword>
<dbReference type="Proteomes" id="UP001333818">
    <property type="component" value="Unassembled WGS sequence"/>
</dbReference>
<dbReference type="EMBL" id="JAZBJZ010000051">
    <property type="protein sequence ID" value="MEE3717752.1"/>
    <property type="molecule type" value="Genomic_DNA"/>
</dbReference>
<reference evidence="2" key="1">
    <citation type="submission" date="2024-01" db="EMBL/GenBank/DDBJ databases">
        <title>Bank of Algae and Cyanobacteria of the Azores (BACA) strain genomes.</title>
        <authorList>
            <person name="Luz R."/>
            <person name="Cordeiro R."/>
            <person name="Fonseca A."/>
            <person name="Goncalves V."/>
        </authorList>
    </citation>
    <scope>NUCLEOTIDE SEQUENCE</scope>
    <source>
        <strain evidence="2">BACA0141</strain>
    </source>
</reference>
<name>A0AAW9PXH7_9CYAN</name>
<dbReference type="PROSITE" id="PS51257">
    <property type="entry name" value="PROKAR_LIPOPROTEIN"/>
    <property type="match status" value="1"/>
</dbReference>
<sequence>MFAFKKYVSLALVATSLSVLTVACGESKVAQCNKFTEINNKGRAIFEGQSPKSPSDFNKIADQLDKIKSDLDGLKFGDEKLQSFQKQNSELMGIVVTDFRSLAKAFEAKNMAELQRIGKHMTEIGPKGATLDAEFKKYCSAS</sequence>
<evidence type="ECO:0000313" key="2">
    <source>
        <dbReference type="EMBL" id="MEE3717752.1"/>
    </source>
</evidence>
<comment type="caution">
    <text evidence="2">The sequence shown here is derived from an EMBL/GenBank/DDBJ whole genome shotgun (WGS) entry which is preliminary data.</text>
</comment>
<evidence type="ECO:0008006" key="4">
    <source>
        <dbReference type="Google" id="ProtNLM"/>
    </source>
</evidence>
<evidence type="ECO:0000256" key="1">
    <source>
        <dbReference type="SAM" id="SignalP"/>
    </source>
</evidence>
<proteinExistence type="predicted"/>
<dbReference type="RefSeq" id="WP_330484183.1">
    <property type="nucleotide sequence ID" value="NZ_JAZBJZ010000051.1"/>
</dbReference>
<gene>
    <name evidence="2" type="ORF">V2H45_13505</name>
</gene>
<protein>
    <recommendedName>
        <fullName evidence="4">Lipoprotein</fullName>
    </recommendedName>
</protein>
<accession>A0AAW9PXH7</accession>
<keyword evidence="1" id="KW-0732">Signal</keyword>
<organism evidence="2 3">
    <name type="scientific">Tumidithrix elongata BACA0141</name>
    <dbReference type="NCBI Taxonomy" id="2716417"/>
    <lineage>
        <taxon>Bacteria</taxon>
        <taxon>Bacillati</taxon>
        <taxon>Cyanobacteriota</taxon>
        <taxon>Cyanophyceae</taxon>
        <taxon>Pseudanabaenales</taxon>
        <taxon>Pseudanabaenaceae</taxon>
        <taxon>Tumidithrix</taxon>
        <taxon>Tumidithrix elongata</taxon>
    </lineage>
</organism>
<evidence type="ECO:0000313" key="3">
    <source>
        <dbReference type="Proteomes" id="UP001333818"/>
    </source>
</evidence>
<feature type="signal peptide" evidence="1">
    <location>
        <begin position="1"/>
        <end position="23"/>
    </location>
</feature>
<dbReference type="AlphaFoldDB" id="A0AAW9PXH7"/>
<feature type="chain" id="PRO_5043757226" description="Lipoprotein" evidence="1">
    <location>
        <begin position="24"/>
        <end position="142"/>
    </location>
</feature>